<proteinExistence type="inferred from homology"/>
<reference evidence="11 12" key="1">
    <citation type="submission" date="2017-08" db="EMBL/GenBank/DDBJ databases">
        <authorList>
            <person name="Park S.-J."/>
            <person name="Kim H."/>
        </authorList>
    </citation>
    <scope>NUCLEOTIDE SEQUENCE [LARGE SCALE GENOMIC DNA]</scope>
    <source>
        <strain evidence="12">ye3</strain>
    </source>
</reference>
<dbReference type="EC" id="2.3.2.30" evidence="7"/>
<protein>
    <recommendedName>
        <fullName evidence="8">L-ornithine N(alpha)-acyltransferase</fullName>
        <ecNumber evidence="7">2.3.2.30</ecNumber>
    </recommendedName>
</protein>
<evidence type="ECO:0000256" key="4">
    <source>
        <dbReference type="ARBA" id="ARBA00023098"/>
    </source>
</evidence>
<evidence type="ECO:0000256" key="8">
    <source>
        <dbReference type="ARBA" id="ARBA00039866"/>
    </source>
</evidence>
<evidence type="ECO:0000256" key="5">
    <source>
        <dbReference type="ARBA" id="ARBA00023315"/>
    </source>
</evidence>
<evidence type="ECO:0000256" key="1">
    <source>
        <dbReference type="ARBA" id="ARBA00005189"/>
    </source>
</evidence>
<dbReference type="KEGG" id="pus:CKA81_09320"/>
<evidence type="ECO:0000256" key="7">
    <source>
        <dbReference type="ARBA" id="ARBA00039058"/>
    </source>
</evidence>
<dbReference type="InterPro" id="IPR016181">
    <property type="entry name" value="Acyl_CoA_acyltransferase"/>
</dbReference>
<comment type="catalytic activity">
    <reaction evidence="10">
        <text>a (3R)-hydroxyacyl-[ACP] + L-ornithine = a lyso-ornithine lipid + holo-[ACP] + H(+)</text>
        <dbReference type="Rhea" id="RHEA:20633"/>
        <dbReference type="Rhea" id="RHEA-COMP:9685"/>
        <dbReference type="Rhea" id="RHEA-COMP:9945"/>
        <dbReference type="ChEBI" id="CHEBI:15378"/>
        <dbReference type="ChEBI" id="CHEBI:46911"/>
        <dbReference type="ChEBI" id="CHEBI:64479"/>
        <dbReference type="ChEBI" id="CHEBI:78827"/>
        <dbReference type="ChEBI" id="CHEBI:138482"/>
        <dbReference type="EC" id="2.3.2.30"/>
    </reaction>
    <physiologicalReaction direction="left-to-right" evidence="10">
        <dbReference type="Rhea" id="RHEA:20634"/>
    </physiologicalReaction>
</comment>
<dbReference type="PANTHER" id="PTHR37323">
    <property type="entry name" value="GCN5-RELATED N-ACETYLTRANSFERASE"/>
    <property type="match status" value="1"/>
</dbReference>
<evidence type="ECO:0000313" key="12">
    <source>
        <dbReference type="Proteomes" id="UP000283474"/>
    </source>
</evidence>
<organism evidence="11 12">
    <name type="scientific">Pollutimonas thiosulfatoxidans</name>
    <dbReference type="NCBI Taxonomy" id="2028345"/>
    <lineage>
        <taxon>Bacteria</taxon>
        <taxon>Pseudomonadati</taxon>
        <taxon>Pseudomonadota</taxon>
        <taxon>Betaproteobacteria</taxon>
        <taxon>Burkholderiales</taxon>
        <taxon>Alcaligenaceae</taxon>
        <taxon>Pollutimonas</taxon>
    </lineage>
</organism>
<comment type="similarity">
    <text evidence="6">Belongs to the acetyltransferase family. OlsB subfamily.</text>
</comment>
<keyword evidence="12" id="KW-1185">Reference proteome</keyword>
<comment type="function">
    <text evidence="9">Catalyzes the first step in the biosynthesis of ornithine lipids, which are phosphorus-free membrane lipids. Catalyzes the 3-hydroxyacyl-acyl carrier protein-dependent acylation of ornithine to form lyso-ornithine lipid (LOL).</text>
</comment>
<dbReference type="SUPFAM" id="SSF55729">
    <property type="entry name" value="Acyl-CoA N-acyltransferases (Nat)"/>
    <property type="match status" value="1"/>
</dbReference>
<sequence length="267" mass="29336">MLELAANQPRKGPGPHLTWEAPPGTGLVLTLARSHQDLEAIQRLRYDVFTEEMGAVFPDGSNGLDADRYDPWCEHFLVKEQPSGRVVGTYRLLTPANARKAGAYYAESEFDLSGLGSIQENIVEVGRACTHPDYRNGSVIMLLWSGLARKVEQLGCRYVLGCASVSLRDDGATAAKVWRSSSAAMPACHLPRVTPLHRYPVERLDSMLPARTPALIKGYLKLGATICGEPAWDPDFNTADFPVLLDMQKMDARYRRHFGLAPVAVAA</sequence>
<keyword evidence="3 11" id="KW-0808">Transferase</keyword>
<comment type="pathway">
    <text evidence="1">Lipid metabolism.</text>
</comment>
<evidence type="ECO:0000256" key="10">
    <source>
        <dbReference type="ARBA" id="ARBA00047785"/>
    </source>
</evidence>
<evidence type="ECO:0000256" key="3">
    <source>
        <dbReference type="ARBA" id="ARBA00022679"/>
    </source>
</evidence>
<evidence type="ECO:0000256" key="6">
    <source>
        <dbReference type="ARBA" id="ARBA00038095"/>
    </source>
</evidence>
<gene>
    <name evidence="11" type="ORF">CKA81_09320</name>
</gene>
<evidence type="ECO:0000313" key="11">
    <source>
        <dbReference type="EMBL" id="QAA94012.1"/>
    </source>
</evidence>
<dbReference type="InterPro" id="IPR052351">
    <property type="entry name" value="Ornithine_N-alpha-AT"/>
</dbReference>
<dbReference type="AlphaFoldDB" id="A0A410GCH6"/>
<dbReference type="Gene3D" id="3.40.630.30">
    <property type="match status" value="1"/>
</dbReference>
<evidence type="ECO:0000256" key="2">
    <source>
        <dbReference type="ARBA" id="ARBA00022516"/>
    </source>
</evidence>
<dbReference type="GO" id="GO:0043810">
    <property type="term" value="F:ornithine-acyl [acyl carrier protein] N-acyltransferase activity"/>
    <property type="evidence" value="ECO:0007669"/>
    <property type="project" value="UniProtKB-EC"/>
</dbReference>
<dbReference type="EMBL" id="CP022987">
    <property type="protein sequence ID" value="QAA94012.1"/>
    <property type="molecule type" value="Genomic_DNA"/>
</dbReference>
<dbReference type="PANTHER" id="PTHR37323:SF1">
    <property type="entry name" value="L-ORNITHINE N(ALPHA)-ACYLTRANSFERASE"/>
    <property type="match status" value="1"/>
</dbReference>
<keyword evidence="4" id="KW-0443">Lipid metabolism</keyword>
<name>A0A410GCH6_9BURK</name>
<dbReference type="Proteomes" id="UP000283474">
    <property type="component" value="Chromosome"/>
</dbReference>
<keyword evidence="2" id="KW-0444">Lipid biosynthesis</keyword>
<evidence type="ECO:0000256" key="9">
    <source>
        <dbReference type="ARBA" id="ARBA00045724"/>
    </source>
</evidence>
<dbReference type="Pfam" id="PF13444">
    <property type="entry name" value="Acetyltransf_5"/>
    <property type="match status" value="1"/>
</dbReference>
<dbReference type="OrthoDB" id="9787072at2"/>
<accession>A0A410GCH6</accession>
<dbReference type="RefSeq" id="WP_128355007.1">
    <property type="nucleotide sequence ID" value="NZ_CP022987.1"/>
</dbReference>
<dbReference type="GO" id="GO:0006629">
    <property type="term" value="P:lipid metabolic process"/>
    <property type="evidence" value="ECO:0007669"/>
    <property type="project" value="UniProtKB-KW"/>
</dbReference>
<keyword evidence="5" id="KW-0012">Acyltransferase</keyword>